<accession>A0A915PNS7</accession>
<dbReference type="AlphaFoldDB" id="A0A915PNS7"/>
<sequence>MILLVGVSQSSSSSSSEGQEPVNRSYDLVDHALSSPALPLNTNILVGSSLTSDNNTSFFNYRQPSLELEQSWSGTRILDSIWLQFSKLVMVFCSSLDEVGVEMDSEDDGYLNNSSIHSTGSSTFKTSPVMPYETGSLNERRRAILDLSISKIHTMNTSNVAVSLRKSLLIYNTMKSLQRDLDACDVFVCGSLIEKENEIVANDVEMLEANEVEEGNWEQQVSDLSCDIRSDNNSCNQHLGYDWPWGTLVNTASKDTMQGSEKYDSGDVFTLTSSNDLFNTGNNWNSNTLDATDSSAFIDDYLGMLCAWEDENYNPLTNCNLTRAEIMNMFHLPSYHLNNQLVSQA</sequence>
<reference evidence="3" key="1">
    <citation type="submission" date="2022-11" db="UniProtKB">
        <authorList>
            <consortium name="WormBaseParasite"/>
        </authorList>
    </citation>
    <scope>IDENTIFICATION</scope>
</reference>
<keyword evidence="2" id="KW-1185">Reference proteome</keyword>
<evidence type="ECO:0000313" key="3">
    <source>
        <dbReference type="WBParaSite" id="sdigi.contig163.g5493.t1"/>
    </source>
</evidence>
<proteinExistence type="predicted"/>
<protein>
    <submittedName>
        <fullName evidence="3">SERTA domain-containing protein</fullName>
    </submittedName>
</protein>
<organism evidence="2 3">
    <name type="scientific">Setaria digitata</name>
    <dbReference type="NCBI Taxonomy" id="48799"/>
    <lineage>
        <taxon>Eukaryota</taxon>
        <taxon>Metazoa</taxon>
        <taxon>Ecdysozoa</taxon>
        <taxon>Nematoda</taxon>
        <taxon>Chromadorea</taxon>
        <taxon>Rhabditida</taxon>
        <taxon>Spirurina</taxon>
        <taxon>Spiruromorpha</taxon>
        <taxon>Filarioidea</taxon>
        <taxon>Setariidae</taxon>
        <taxon>Setaria</taxon>
    </lineage>
</organism>
<dbReference type="WBParaSite" id="sdigi.contig163.g5493.t1">
    <property type="protein sequence ID" value="sdigi.contig163.g5493.t1"/>
    <property type="gene ID" value="sdigi.contig163.g5493"/>
</dbReference>
<dbReference type="InterPro" id="IPR009263">
    <property type="entry name" value="SERTA_dom"/>
</dbReference>
<evidence type="ECO:0000313" key="2">
    <source>
        <dbReference type="Proteomes" id="UP000887581"/>
    </source>
</evidence>
<feature type="domain" description="SERTA" evidence="1">
    <location>
        <begin position="137"/>
        <end position="185"/>
    </location>
</feature>
<name>A0A915PNS7_9BILA</name>
<dbReference type="PROSITE" id="PS51053">
    <property type="entry name" value="SERTA"/>
    <property type="match status" value="1"/>
</dbReference>
<dbReference type="Proteomes" id="UP000887581">
    <property type="component" value="Unplaced"/>
</dbReference>
<evidence type="ECO:0000259" key="1">
    <source>
        <dbReference type="PROSITE" id="PS51053"/>
    </source>
</evidence>